<evidence type="ECO:0000313" key="3">
    <source>
        <dbReference type="Proteomes" id="UP000319486"/>
    </source>
</evidence>
<gene>
    <name evidence="2" type="ORF">EAH88_18745</name>
</gene>
<sequence length="224" mass="24820">MSYSLRDDLTYCQVDGRLVFLDVESDRYFQLSRALEHVFTAHVGGDETTDVSDLIALNVLTEHPGAPNAMQPCAMTPAARSIMESSLHPLEARAIAILEVLALVYATKLQLKTHRLKPILLGLQATRNSRTSDTILQRGDLDEERYRQAAAAFSSARRYVPAQTHCLLDSISLLRFLARRALRATLVFGVIPDPFSAHCWLQAGELVLNDTVGNVNAHSPIRIV</sequence>
<dbReference type="NCBIfam" id="NF033537">
    <property type="entry name" value="lasso_biosyn_B2"/>
    <property type="match status" value="1"/>
</dbReference>
<dbReference type="AlphaFoldDB" id="A0A502BS04"/>
<dbReference type="RefSeq" id="WP_140656271.1">
    <property type="nucleotide sequence ID" value="NZ_RCZO01000016.1"/>
</dbReference>
<proteinExistence type="predicted"/>
<evidence type="ECO:0000313" key="2">
    <source>
        <dbReference type="EMBL" id="TPG03995.1"/>
    </source>
</evidence>
<feature type="domain" description="Microcin J25-processing protein McjB C-terminal" evidence="1">
    <location>
        <begin position="122"/>
        <end position="220"/>
    </location>
</feature>
<protein>
    <submittedName>
        <fullName evidence="2">Lasso peptide biosynthesis B2 protein</fullName>
    </submittedName>
</protein>
<dbReference type="Proteomes" id="UP000319486">
    <property type="component" value="Unassembled WGS sequence"/>
</dbReference>
<organism evidence="2 3">
    <name type="scientific">Rhodanobacter glycinis</name>
    <dbReference type="NCBI Taxonomy" id="582702"/>
    <lineage>
        <taxon>Bacteria</taxon>
        <taxon>Pseudomonadati</taxon>
        <taxon>Pseudomonadota</taxon>
        <taxon>Gammaproteobacteria</taxon>
        <taxon>Lysobacterales</taxon>
        <taxon>Rhodanobacteraceae</taxon>
        <taxon>Rhodanobacter</taxon>
    </lineage>
</organism>
<name>A0A502BS04_9GAMM</name>
<dbReference type="EMBL" id="RCZO01000016">
    <property type="protein sequence ID" value="TPG03995.1"/>
    <property type="molecule type" value="Genomic_DNA"/>
</dbReference>
<evidence type="ECO:0000259" key="1">
    <source>
        <dbReference type="Pfam" id="PF13471"/>
    </source>
</evidence>
<accession>A0A502BS04</accession>
<dbReference type="InterPro" id="IPR053521">
    <property type="entry name" value="McjB-like"/>
</dbReference>
<dbReference type="Pfam" id="PF13471">
    <property type="entry name" value="Transglut_core3"/>
    <property type="match status" value="1"/>
</dbReference>
<dbReference type="InterPro" id="IPR032708">
    <property type="entry name" value="McjB_C"/>
</dbReference>
<comment type="caution">
    <text evidence="2">The sequence shown here is derived from an EMBL/GenBank/DDBJ whole genome shotgun (WGS) entry which is preliminary data.</text>
</comment>
<reference evidence="2 3" key="1">
    <citation type="journal article" date="2019" name="Environ. Microbiol.">
        <title>Species interactions and distinct microbial communities in high Arctic permafrost affected cryosols are associated with the CH4 and CO2 gas fluxes.</title>
        <authorList>
            <person name="Altshuler I."/>
            <person name="Hamel J."/>
            <person name="Turney S."/>
            <person name="Magnuson E."/>
            <person name="Levesque R."/>
            <person name="Greer C."/>
            <person name="Whyte L.G."/>
        </authorList>
    </citation>
    <scope>NUCLEOTIDE SEQUENCE [LARGE SCALE GENOMIC DNA]</scope>
    <source>
        <strain evidence="2 3">S13Y</strain>
    </source>
</reference>
<keyword evidence="3" id="KW-1185">Reference proteome</keyword>